<evidence type="ECO:0000256" key="2">
    <source>
        <dbReference type="ARBA" id="ARBA00023125"/>
    </source>
</evidence>
<dbReference type="Gene3D" id="2.60.120.10">
    <property type="entry name" value="Jelly Rolls"/>
    <property type="match status" value="1"/>
</dbReference>
<gene>
    <name evidence="5" type="ORF">NMP03_02415</name>
</gene>
<evidence type="ECO:0000256" key="1">
    <source>
        <dbReference type="ARBA" id="ARBA00023015"/>
    </source>
</evidence>
<accession>A0ABY5L801</accession>
<dbReference type="Pfam" id="PF00027">
    <property type="entry name" value="cNMP_binding"/>
    <property type="match status" value="1"/>
</dbReference>
<keyword evidence="2" id="KW-0238">DNA-binding</keyword>
<dbReference type="SUPFAM" id="SSF51206">
    <property type="entry name" value="cAMP-binding domain-like"/>
    <property type="match status" value="1"/>
</dbReference>
<dbReference type="Pfam" id="PF13545">
    <property type="entry name" value="HTH_Crp_2"/>
    <property type="match status" value="1"/>
</dbReference>
<dbReference type="InterPro" id="IPR000595">
    <property type="entry name" value="cNMP-bd_dom"/>
</dbReference>
<dbReference type="InterPro" id="IPR036390">
    <property type="entry name" value="WH_DNA-bd_sf"/>
</dbReference>
<keyword evidence="1" id="KW-0805">Transcription regulation</keyword>
<protein>
    <submittedName>
        <fullName evidence="5">Crp/Fnr family transcriptional regulator</fullName>
    </submittedName>
</protein>
<keyword evidence="6" id="KW-1185">Reference proteome</keyword>
<reference evidence="5" key="1">
    <citation type="submission" date="2022-07" db="EMBL/GenBank/DDBJ databases">
        <title>Sphingomonas sp. nov., a novel bacterium isolated from the north slope of the Mount Everest.</title>
        <authorList>
            <person name="Cui X."/>
            <person name="Liu Y."/>
        </authorList>
    </citation>
    <scope>NUCLEOTIDE SEQUENCE</scope>
    <source>
        <strain evidence="5">S5-59</strain>
    </source>
</reference>
<dbReference type="SMART" id="SM00419">
    <property type="entry name" value="HTH_CRP"/>
    <property type="match status" value="1"/>
</dbReference>
<dbReference type="CDD" id="cd00038">
    <property type="entry name" value="CAP_ED"/>
    <property type="match status" value="1"/>
</dbReference>
<name>A0ABY5L801_9SPHN</name>
<organism evidence="5 6">
    <name type="scientific">Sphingomonas qomolangmaensis</name>
    <dbReference type="NCBI Taxonomy" id="2918765"/>
    <lineage>
        <taxon>Bacteria</taxon>
        <taxon>Pseudomonadati</taxon>
        <taxon>Pseudomonadota</taxon>
        <taxon>Alphaproteobacteria</taxon>
        <taxon>Sphingomonadales</taxon>
        <taxon>Sphingomonadaceae</taxon>
        <taxon>Sphingomonas</taxon>
    </lineage>
</organism>
<evidence type="ECO:0000313" key="6">
    <source>
        <dbReference type="Proteomes" id="UP001058533"/>
    </source>
</evidence>
<proteinExistence type="predicted"/>
<dbReference type="InterPro" id="IPR012318">
    <property type="entry name" value="HTH_CRP"/>
</dbReference>
<sequence length="252" mass="28268">MLMNQSPLAPMVRKLEQWATLTDVEREALLALPYVLQSLAPNEAIIKEGDRATHSCLLRSGFAYRQKLVRTGARQILAVHMAGDMVDLQNSLLRIADHGVLALTAAEVAFIPREAVLDVAFKHRTIGEALWFDTLVDGSLFRERIVGIGRRDGATRIAHLLCEFGLRLEVAGLGSHHEYELPMTQEELGDCLGLTPVHVNRMLRILSDEALIERKQRAVRIVDWAGLVRRGDFDGSYLHMRSECARLWNPVS</sequence>
<dbReference type="InterPro" id="IPR036388">
    <property type="entry name" value="WH-like_DNA-bd_sf"/>
</dbReference>
<dbReference type="EMBL" id="CP101740">
    <property type="protein sequence ID" value="UUL83109.1"/>
    <property type="molecule type" value="Genomic_DNA"/>
</dbReference>
<dbReference type="RefSeq" id="WP_256506953.1">
    <property type="nucleotide sequence ID" value="NZ_CP101740.1"/>
</dbReference>
<dbReference type="Gene3D" id="1.10.10.10">
    <property type="entry name" value="Winged helix-like DNA-binding domain superfamily/Winged helix DNA-binding domain"/>
    <property type="match status" value="1"/>
</dbReference>
<dbReference type="PROSITE" id="PS51063">
    <property type="entry name" value="HTH_CRP_2"/>
    <property type="match status" value="1"/>
</dbReference>
<dbReference type="InterPro" id="IPR018490">
    <property type="entry name" value="cNMP-bd_dom_sf"/>
</dbReference>
<dbReference type="InterPro" id="IPR014710">
    <property type="entry name" value="RmlC-like_jellyroll"/>
</dbReference>
<evidence type="ECO:0000256" key="3">
    <source>
        <dbReference type="ARBA" id="ARBA00023163"/>
    </source>
</evidence>
<dbReference type="Proteomes" id="UP001058533">
    <property type="component" value="Chromosome"/>
</dbReference>
<evidence type="ECO:0000259" key="4">
    <source>
        <dbReference type="PROSITE" id="PS51063"/>
    </source>
</evidence>
<evidence type="ECO:0000313" key="5">
    <source>
        <dbReference type="EMBL" id="UUL83109.1"/>
    </source>
</evidence>
<feature type="domain" description="HTH crp-type" evidence="4">
    <location>
        <begin position="151"/>
        <end position="225"/>
    </location>
</feature>
<keyword evidence="3" id="KW-0804">Transcription</keyword>
<dbReference type="SUPFAM" id="SSF46785">
    <property type="entry name" value="Winged helix' DNA-binding domain"/>
    <property type="match status" value="1"/>
</dbReference>